<proteinExistence type="inferred from homology"/>
<keyword evidence="4 6" id="KW-0378">Hydrolase</keyword>
<comment type="caution">
    <text evidence="6">The sequence shown here is derived from an EMBL/GenBank/DDBJ whole genome shotgun (WGS) entry which is preliminary data.</text>
</comment>
<dbReference type="InterPro" id="IPR000300">
    <property type="entry name" value="IPPc"/>
</dbReference>
<feature type="domain" description="SAC" evidence="5">
    <location>
        <begin position="162"/>
        <end position="524"/>
    </location>
</feature>
<dbReference type="Proteomes" id="UP001140011">
    <property type="component" value="Unassembled WGS sequence"/>
</dbReference>
<dbReference type="PANTHER" id="PTHR11200">
    <property type="entry name" value="INOSITOL 5-PHOSPHATASE"/>
    <property type="match status" value="1"/>
</dbReference>
<evidence type="ECO:0000256" key="4">
    <source>
        <dbReference type="ARBA" id="ARBA00022801"/>
    </source>
</evidence>
<dbReference type="Gene3D" id="3.60.10.10">
    <property type="entry name" value="Endonuclease/exonuclease/phosphatase"/>
    <property type="match status" value="1"/>
</dbReference>
<dbReference type="OrthoDB" id="405996at2759"/>
<dbReference type="InterPro" id="IPR046985">
    <property type="entry name" value="IP5"/>
</dbReference>
<dbReference type="GO" id="GO:0004439">
    <property type="term" value="F:phosphatidylinositol-4,5-bisphosphate 5-phosphatase activity"/>
    <property type="evidence" value="ECO:0007669"/>
    <property type="project" value="UniProtKB-EC"/>
</dbReference>
<name>A0A9W8H171_9FUNG</name>
<dbReference type="Pfam" id="PF22669">
    <property type="entry name" value="Exo_endo_phos2"/>
    <property type="match status" value="1"/>
</dbReference>
<keyword evidence="7" id="KW-1185">Reference proteome</keyword>
<protein>
    <recommendedName>
        <fullName evidence="3">phosphoinositide 5-phosphatase</fullName>
        <ecNumber evidence="3">3.1.3.36</ecNumber>
    </recommendedName>
</protein>
<evidence type="ECO:0000256" key="2">
    <source>
        <dbReference type="ARBA" id="ARBA00009678"/>
    </source>
</evidence>
<gene>
    <name evidence="6" type="primary">syj1</name>
    <name evidence="6" type="ORF">GGI19_002631</name>
</gene>
<dbReference type="SUPFAM" id="SSF56219">
    <property type="entry name" value="DNase I-like"/>
    <property type="match status" value="1"/>
</dbReference>
<evidence type="ECO:0000259" key="5">
    <source>
        <dbReference type="PROSITE" id="PS50275"/>
    </source>
</evidence>
<dbReference type="InterPro" id="IPR002013">
    <property type="entry name" value="SAC_dom"/>
</dbReference>
<evidence type="ECO:0000256" key="1">
    <source>
        <dbReference type="ARBA" id="ARBA00008943"/>
    </source>
</evidence>
<dbReference type="InterPro" id="IPR036691">
    <property type="entry name" value="Endo/exonu/phosph_ase_sf"/>
</dbReference>
<sequence length="1080" mass="118855">MEVKRFFLHVRSHPRAVALVPTHAISDPNGSFLSIAIRKSRADEDGSDVRVKITTESVAASLQYYSPLDIDAVYGCAGILDYQGDTFIFFTTRCQPVCNLTELNTSAGSRSVFRMTQVISLSLTDPVFDIQACRRASGGAMIDDPTQGEIDIYGITNPCTQMLAFLESGAFFFSPQFDITRTTQSQRMRAIATDEPGVFDPDPKFLWNSNMLQVFTDFRMHMCSTAEREAFEAAGYAMSLIQGAVDSFYAGSRNGSNAGPNDAALAMYLISRSSSMRSGMRFLTRGVDDEGGVANEVETEVIIATRSLTFSHVQIRGSVPAFWTQEGLQIGSHRVHITRSAKATMPATQRHFADLLGRYKRVNAINLLKQHNTPGAYDGSDSGAGAPEASLGQFYQSMIEAMGLSSSIVSYTGFDYHHEVKGGNFDRVSGLIRQIGPLLTGYQYYLADNESDVVLTLQRGVQRTNCLDCLDRTNVVQSVISRAVLSEFMRQNAIVPSSAMSAAMDGIGQLWRANGNAISRSYAGTGALKSDVTTSGKSGWAGFFSDASKSLSRLMQNNFQDKGKQSVIDTLLGSGDSGLVSRPVLLYDPYEREIAADLSRELERVSRKDSIHVLLCTYNLHGNAYRGEPLGSWLVMPRNVRPDIVAIGFQEVVNLDVQSVIAADTANRRTWEQVLTAEINAQYRKAFGNKADGEYALVSSEQLVGVALLFFAHDAVFPRIHNVQMVKHKTGLSGMAGNKGCVAMNLMLDDTSICIVAAHLASGTSNVAERNSDFHSIRTGTRFRRGRHIDEHDYAFWLGDLNYRIELPYDQARALISQRQLKSLMMYDQLSMQMASGKVFRGYQEAEIHFPPTYKFDDGTNTYDTSEKMRVPSWTDRIMYSGNNVRVLEYYRDEITFSDHKPVLAMMEFDVVSVDKAQKRQILRKLYARRHGPLVDTASSSGVQSLKSAEQKLIDWGTGSDSGLGASTRISTPQISQPASIAATLPSPSSSTHVWWDDEQQQQPISKAASRFAGASPTRSERSNSIGRALINPFALTISAMASSAVSPTVQVRPKQLVNIIDDPFADDATGLSWEPIVPM</sequence>
<dbReference type="Pfam" id="PF02383">
    <property type="entry name" value="Syja_N"/>
    <property type="match status" value="1"/>
</dbReference>
<reference evidence="6" key="1">
    <citation type="submission" date="2022-07" db="EMBL/GenBank/DDBJ databases">
        <title>Phylogenomic reconstructions and comparative analyses of Kickxellomycotina fungi.</title>
        <authorList>
            <person name="Reynolds N.K."/>
            <person name="Stajich J.E."/>
            <person name="Barry K."/>
            <person name="Grigoriev I.V."/>
            <person name="Crous P."/>
            <person name="Smith M.E."/>
        </authorList>
    </citation>
    <scope>NUCLEOTIDE SEQUENCE</scope>
    <source>
        <strain evidence="6">BCRC 34297</strain>
    </source>
</reference>
<dbReference type="SMART" id="SM00128">
    <property type="entry name" value="IPPc"/>
    <property type="match status" value="1"/>
</dbReference>
<evidence type="ECO:0000256" key="3">
    <source>
        <dbReference type="ARBA" id="ARBA00013044"/>
    </source>
</evidence>
<dbReference type="AlphaFoldDB" id="A0A9W8H171"/>
<dbReference type="PANTHER" id="PTHR11200:SF257">
    <property type="entry name" value="PHOSPHOINOSITIDE 5-PHOSPHATASE"/>
    <property type="match status" value="1"/>
</dbReference>
<accession>A0A9W8H171</accession>
<comment type="similarity">
    <text evidence="2">In the central section; belongs to the inositol 1,4,5-trisphosphate 5-phosphatase family.</text>
</comment>
<evidence type="ECO:0000313" key="6">
    <source>
        <dbReference type="EMBL" id="KAJ2754127.1"/>
    </source>
</evidence>
<dbReference type="EC" id="3.1.3.36" evidence="3"/>
<dbReference type="PROSITE" id="PS50275">
    <property type="entry name" value="SAC"/>
    <property type="match status" value="1"/>
</dbReference>
<dbReference type="GO" id="GO:0046856">
    <property type="term" value="P:phosphatidylinositol dephosphorylation"/>
    <property type="evidence" value="ECO:0007669"/>
    <property type="project" value="InterPro"/>
</dbReference>
<dbReference type="EMBL" id="JANBUH010000138">
    <property type="protein sequence ID" value="KAJ2754127.1"/>
    <property type="molecule type" value="Genomic_DNA"/>
</dbReference>
<evidence type="ECO:0000313" key="7">
    <source>
        <dbReference type="Proteomes" id="UP001140011"/>
    </source>
</evidence>
<comment type="similarity">
    <text evidence="1">Belongs to the synaptojanin family.</text>
</comment>
<organism evidence="6 7">
    <name type="scientific">Coemansia pectinata</name>
    <dbReference type="NCBI Taxonomy" id="1052879"/>
    <lineage>
        <taxon>Eukaryota</taxon>
        <taxon>Fungi</taxon>
        <taxon>Fungi incertae sedis</taxon>
        <taxon>Zoopagomycota</taxon>
        <taxon>Kickxellomycotina</taxon>
        <taxon>Kickxellomycetes</taxon>
        <taxon>Kickxellales</taxon>
        <taxon>Kickxellaceae</taxon>
        <taxon>Coemansia</taxon>
    </lineage>
</organism>